<comment type="similarity">
    <text evidence="1">Belongs to the metallo-dependent hydrolases superfamily.</text>
</comment>
<proteinExistence type="inferred from homology"/>
<dbReference type="OrthoDB" id="9787654at2"/>
<dbReference type="Pfam" id="PF04909">
    <property type="entry name" value="Amidohydro_2"/>
    <property type="match status" value="1"/>
</dbReference>
<dbReference type="InterPro" id="IPR006680">
    <property type="entry name" value="Amidohydro-rel"/>
</dbReference>
<sequence>MFIDTHLHLIDQSRLAYPWLSGAGDLNRDFTYPEYAQEAKRLGIEAALHMEVDVATSDIEVETEMVRSLAETQGDLIRGVIAACRPEEIGFADYLEKCEADPFVKGFRRVLHVVPDDISEQALFRDNLKRMGGSRLTFDICMLERQQPQAVALIDSAPNVRFVLDHCGVPDIVSGALESWEKGIAEIARRPNVMAKVSGVVAYADPESWTVETIRPYVEHIVSSFGWDRVVWGSDWPVCTKGGGLSTWVGATQAIFGPCSADEREKLYRGNARRLWQI</sequence>
<dbReference type="Proteomes" id="UP000219167">
    <property type="component" value="Unassembled WGS sequence"/>
</dbReference>
<organism evidence="3 4">
    <name type="scientific">Rhizobium subbaraonis</name>
    <dbReference type="NCBI Taxonomy" id="908946"/>
    <lineage>
        <taxon>Bacteria</taxon>
        <taxon>Pseudomonadati</taxon>
        <taxon>Pseudomonadota</taxon>
        <taxon>Alphaproteobacteria</taxon>
        <taxon>Hyphomicrobiales</taxon>
        <taxon>Rhizobiaceae</taxon>
        <taxon>Rhizobium/Agrobacterium group</taxon>
        <taxon>Rhizobium</taxon>
    </lineage>
</organism>
<accession>A0A285U2A0</accession>
<protein>
    <submittedName>
        <fullName evidence="3">Predicted TIM-barrel fold metal-dependent hydrolase</fullName>
    </submittedName>
</protein>
<keyword evidence="4" id="KW-1185">Reference proteome</keyword>
<dbReference type="GO" id="GO:0016787">
    <property type="term" value="F:hydrolase activity"/>
    <property type="evidence" value="ECO:0007669"/>
    <property type="project" value="UniProtKB-KW"/>
</dbReference>
<keyword evidence="3" id="KW-0378">Hydrolase</keyword>
<evidence type="ECO:0000313" key="4">
    <source>
        <dbReference type="Proteomes" id="UP000219167"/>
    </source>
</evidence>
<name>A0A285U2A0_9HYPH</name>
<dbReference type="PANTHER" id="PTHR43569:SF2">
    <property type="entry name" value="AMIDOHYDROLASE-RELATED DOMAIN-CONTAINING PROTEIN"/>
    <property type="match status" value="1"/>
</dbReference>
<evidence type="ECO:0000313" key="3">
    <source>
        <dbReference type="EMBL" id="SOC35797.1"/>
    </source>
</evidence>
<dbReference type="InterPro" id="IPR052350">
    <property type="entry name" value="Metallo-dep_Lactonases"/>
</dbReference>
<reference evidence="3 4" key="1">
    <citation type="submission" date="2017-08" db="EMBL/GenBank/DDBJ databases">
        <authorList>
            <person name="de Groot N.N."/>
        </authorList>
    </citation>
    <scope>NUCLEOTIDE SEQUENCE [LARGE SCALE GENOMIC DNA]</scope>
    <source>
        <strain evidence="3 4">JC85</strain>
    </source>
</reference>
<dbReference type="InterPro" id="IPR032466">
    <property type="entry name" value="Metal_Hydrolase"/>
</dbReference>
<gene>
    <name evidence="3" type="ORF">SAMN05892877_102133</name>
</gene>
<dbReference type="Gene3D" id="3.20.20.140">
    <property type="entry name" value="Metal-dependent hydrolases"/>
    <property type="match status" value="1"/>
</dbReference>
<feature type="domain" description="Amidohydrolase-related" evidence="2">
    <location>
        <begin position="3"/>
        <end position="277"/>
    </location>
</feature>
<dbReference type="RefSeq" id="WP_097136263.1">
    <property type="nucleotide sequence ID" value="NZ_OBQD01000002.1"/>
</dbReference>
<evidence type="ECO:0000256" key="1">
    <source>
        <dbReference type="ARBA" id="ARBA00038310"/>
    </source>
</evidence>
<dbReference type="SUPFAM" id="SSF51556">
    <property type="entry name" value="Metallo-dependent hydrolases"/>
    <property type="match status" value="1"/>
</dbReference>
<dbReference type="PANTHER" id="PTHR43569">
    <property type="entry name" value="AMIDOHYDROLASE"/>
    <property type="match status" value="1"/>
</dbReference>
<evidence type="ECO:0000259" key="2">
    <source>
        <dbReference type="Pfam" id="PF04909"/>
    </source>
</evidence>
<dbReference type="EMBL" id="OBQD01000002">
    <property type="protein sequence ID" value="SOC35797.1"/>
    <property type="molecule type" value="Genomic_DNA"/>
</dbReference>
<dbReference type="AlphaFoldDB" id="A0A285U2A0"/>